<dbReference type="InterPro" id="IPR042070">
    <property type="entry name" value="PucR_C-HTH_sf"/>
</dbReference>
<dbReference type="Pfam" id="PF25906">
    <property type="entry name" value="PucR-like_N"/>
    <property type="match status" value="1"/>
</dbReference>
<accession>A0ABW0ETM2</accession>
<evidence type="ECO:0000256" key="1">
    <source>
        <dbReference type="ARBA" id="ARBA00006754"/>
    </source>
</evidence>
<dbReference type="PANTHER" id="PTHR33744:SF1">
    <property type="entry name" value="DNA-BINDING TRANSCRIPTIONAL ACTIVATOR ADER"/>
    <property type="match status" value="1"/>
</dbReference>
<organism evidence="6 7">
    <name type="scientific">Actinokineospora guangxiensis</name>
    <dbReference type="NCBI Taxonomy" id="1490288"/>
    <lineage>
        <taxon>Bacteria</taxon>
        <taxon>Bacillati</taxon>
        <taxon>Actinomycetota</taxon>
        <taxon>Actinomycetes</taxon>
        <taxon>Pseudonocardiales</taxon>
        <taxon>Pseudonocardiaceae</taxon>
        <taxon>Actinokineospora</taxon>
    </lineage>
</organism>
<name>A0ABW0ETM2_9PSEU</name>
<dbReference type="Pfam" id="PF17853">
    <property type="entry name" value="GGDEF_2"/>
    <property type="match status" value="1"/>
</dbReference>
<comment type="similarity">
    <text evidence="1">Belongs to the CdaR family.</text>
</comment>
<evidence type="ECO:0000256" key="2">
    <source>
        <dbReference type="SAM" id="MobiDB-lite"/>
    </source>
</evidence>
<feature type="domain" description="CdaR GGDEF-like" evidence="4">
    <location>
        <begin position="211"/>
        <end position="309"/>
    </location>
</feature>
<dbReference type="Proteomes" id="UP001596157">
    <property type="component" value="Unassembled WGS sequence"/>
</dbReference>
<comment type="caution">
    <text evidence="6">The sequence shown here is derived from an EMBL/GenBank/DDBJ whole genome shotgun (WGS) entry which is preliminary data.</text>
</comment>
<dbReference type="PANTHER" id="PTHR33744">
    <property type="entry name" value="CARBOHYDRATE DIACID REGULATOR"/>
    <property type="match status" value="1"/>
</dbReference>
<dbReference type="InterPro" id="IPR058663">
    <property type="entry name" value="PucR-like_N"/>
</dbReference>
<dbReference type="InterPro" id="IPR025736">
    <property type="entry name" value="PucR_C-HTH_dom"/>
</dbReference>
<feature type="domain" description="PucR C-terminal helix-turn-helix" evidence="3">
    <location>
        <begin position="363"/>
        <end position="420"/>
    </location>
</feature>
<feature type="domain" description="PucR-like N-terminal" evidence="5">
    <location>
        <begin position="39"/>
        <end position="204"/>
    </location>
</feature>
<keyword evidence="7" id="KW-1185">Reference proteome</keyword>
<gene>
    <name evidence="6" type="ORF">ACFPM7_20280</name>
</gene>
<protein>
    <submittedName>
        <fullName evidence="6">Helix-turn-helix domain-containing protein</fullName>
    </submittedName>
</protein>
<dbReference type="InterPro" id="IPR051448">
    <property type="entry name" value="CdaR-like_regulators"/>
</dbReference>
<evidence type="ECO:0000259" key="3">
    <source>
        <dbReference type="Pfam" id="PF13556"/>
    </source>
</evidence>
<evidence type="ECO:0000259" key="5">
    <source>
        <dbReference type="Pfam" id="PF25906"/>
    </source>
</evidence>
<feature type="compositionally biased region" description="Low complexity" evidence="2">
    <location>
        <begin position="1"/>
        <end position="21"/>
    </location>
</feature>
<feature type="region of interest" description="Disordered" evidence="2">
    <location>
        <begin position="1"/>
        <end position="34"/>
    </location>
</feature>
<dbReference type="EMBL" id="JBHSKF010000011">
    <property type="protein sequence ID" value="MFC5289395.1"/>
    <property type="molecule type" value="Genomic_DNA"/>
</dbReference>
<evidence type="ECO:0000313" key="7">
    <source>
        <dbReference type="Proteomes" id="UP001596157"/>
    </source>
</evidence>
<sequence>MAIHVGSRPPARPGAGRVPAVSAPRPRSGRQDDQATALWASLPRDLGARFRPMVGQLSQEMIREIQRAVPPYAQPLEGHFGAIMVAGVEQAIMRIMDTIGVGGTPDENWANVFRQLGRVEFSEGRSLDSLQTAYRVGGRVAWRHLAAWGQAQKLPTATLTVAAEAIFAYVDEISKLSIEGYTAAQAQSAGMIERCRRRLVELLLSDPPASPNSITKLAATARWRVPETVVVVVVEQAGDGEHDHLSTAGLPEDVLADFDGDLPCLVLPDPLRQMRAVRENLGGRRACVGPVVGLRDAATSLRWARRAMNLVRRDIIGDGPVTWCRDHLSTLWLLADEFLVRELLNRTLAPLADLTVKQRARTAETLLAWLESRGSAPEIAERLRIHPQTVRYRMRQVEKLFGDQLTDPDSRLDLEIALRAHRLLWTSEGDERGRPRASA</sequence>
<dbReference type="Pfam" id="PF13556">
    <property type="entry name" value="HTH_30"/>
    <property type="match status" value="1"/>
</dbReference>
<evidence type="ECO:0000259" key="4">
    <source>
        <dbReference type="Pfam" id="PF17853"/>
    </source>
</evidence>
<proteinExistence type="inferred from homology"/>
<dbReference type="InterPro" id="IPR041522">
    <property type="entry name" value="CdaR_GGDEF"/>
</dbReference>
<dbReference type="RefSeq" id="WP_378249245.1">
    <property type="nucleotide sequence ID" value="NZ_JBHSKF010000011.1"/>
</dbReference>
<reference evidence="7" key="1">
    <citation type="journal article" date="2019" name="Int. J. Syst. Evol. Microbiol.">
        <title>The Global Catalogue of Microorganisms (GCM) 10K type strain sequencing project: providing services to taxonomists for standard genome sequencing and annotation.</title>
        <authorList>
            <consortium name="The Broad Institute Genomics Platform"/>
            <consortium name="The Broad Institute Genome Sequencing Center for Infectious Disease"/>
            <person name="Wu L."/>
            <person name="Ma J."/>
        </authorList>
    </citation>
    <scope>NUCLEOTIDE SEQUENCE [LARGE SCALE GENOMIC DNA]</scope>
    <source>
        <strain evidence="7">CCUG 59778</strain>
    </source>
</reference>
<dbReference type="Gene3D" id="1.10.10.2840">
    <property type="entry name" value="PucR C-terminal helix-turn-helix domain"/>
    <property type="match status" value="1"/>
</dbReference>
<evidence type="ECO:0000313" key="6">
    <source>
        <dbReference type="EMBL" id="MFC5289395.1"/>
    </source>
</evidence>